<proteinExistence type="predicted"/>
<comment type="caution">
    <text evidence="1">The sequence shown here is derived from an EMBL/GenBank/DDBJ whole genome shotgun (WGS) entry which is preliminary data.</text>
</comment>
<dbReference type="EMBL" id="BSCH01000011">
    <property type="protein sequence ID" value="GLG90414.1"/>
    <property type="molecule type" value="Genomic_DNA"/>
</dbReference>
<evidence type="ECO:0008006" key="3">
    <source>
        <dbReference type="Google" id="ProtNLM"/>
    </source>
</evidence>
<organism evidence="1 2">
    <name type="scientific">Sellimonas catena</name>
    <dbReference type="NCBI Taxonomy" id="2994035"/>
    <lineage>
        <taxon>Bacteria</taxon>
        <taxon>Bacillati</taxon>
        <taxon>Bacillota</taxon>
        <taxon>Clostridia</taxon>
        <taxon>Lachnospirales</taxon>
        <taxon>Lachnospiraceae</taxon>
        <taxon>Sellimonas</taxon>
    </lineage>
</organism>
<evidence type="ECO:0000313" key="1">
    <source>
        <dbReference type="EMBL" id="GLG90414.1"/>
    </source>
</evidence>
<accession>A0A9W6CD64</accession>
<name>A0A9W6CD64_9FIRM</name>
<dbReference type="SUPFAM" id="SSF48695">
    <property type="entry name" value="Multiheme cytochromes"/>
    <property type="match status" value="1"/>
</dbReference>
<evidence type="ECO:0000313" key="2">
    <source>
        <dbReference type="Proteomes" id="UP001145094"/>
    </source>
</evidence>
<reference evidence="1" key="1">
    <citation type="submission" date="2022-11" db="EMBL/GenBank/DDBJ databases">
        <title>Draft genome sequence of Sellimonas catena strain 18CBH55.</title>
        <authorList>
            <person name="Atsushi H."/>
            <person name="Moriya O."/>
            <person name="Mitsuo S."/>
        </authorList>
    </citation>
    <scope>NUCLEOTIDE SEQUENCE</scope>
    <source>
        <strain evidence="1">18CBH55</strain>
    </source>
</reference>
<sequence>MAKEFAKAFYNSDKWKRCRKAYIAYRQGIDGGMCETCHETPGYIVHHRTELTPYNINDPDIALSFSNLKYDCLECHNKEHGKDNVPGLVQYDFSEDGEIVPAGSPPK</sequence>
<dbReference type="Proteomes" id="UP001145094">
    <property type="component" value="Unassembled WGS sequence"/>
</dbReference>
<protein>
    <recommendedName>
        <fullName evidence="3">HNH endonuclease</fullName>
    </recommendedName>
</protein>
<gene>
    <name evidence="1" type="ORF">Selli2_18410</name>
</gene>
<dbReference type="AlphaFoldDB" id="A0A9W6CD64"/>
<reference evidence="1" key="2">
    <citation type="submission" date="2022-11" db="EMBL/GenBank/DDBJ databases">
        <title>Draft genome sequence of Sellimonas catena strain 18CBH55.</title>
        <authorList>
            <person name="Hisatomi A."/>
            <person name="Ohkuma M."/>
            <person name="Sakamoto M."/>
        </authorList>
    </citation>
    <scope>NUCLEOTIDE SEQUENCE</scope>
    <source>
        <strain evidence="1">18CBH55</strain>
    </source>
</reference>
<dbReference type="RefSeq" id="WP_087254248.1">
    <property type="nucleotide sequence ID" value="NZ_BSCH01000011.1"/>
</dbReference>
<reference evidence="1" key="3">
    <citation type="journal article" date="2023" name="Int. J. Syst. Evol. Microbiol.">
        <title>Sellimonas catena sp. nov., isolated from human faeces.</title>
        <authorList>
            <person name="Hisatomi A."/>
            <person name="Ohkuma M."/>
            <person name="Sakamoto M."/>
        </authorList>
    </citation>
    <scope>NUCLEOTIDE SEQUENCE</scope>
    <source>
        <strain evidence="1">18CBH55</strain>
    </source>
</reference>
<dbReference type="InterPro" id="IPR036280">
    <property type="entry name" value="Multihaem_cyt_sf"/>
</dbReference>